<dbReference type="CDD" id="cd23572">
    <property type="entry name" value="TFP_LU_ECD_PINLYP_rpt2"/>
    <property type="match status" value="1"/>
</dbReference>
<reference evidence="6" key="1">
    <citation type="submission" date="2025-08" db="UniProtKB">
        <authorList>
            <consortium name="RefSeq"/>
        </authorList>
    </citation>
    <scope>IDENTIFICATION</scope>
    <source>
        <strain evidence="6">J_2021</strain>
        <tissue evidence="6">Erythrocytes</tissue>
    </source>
</reference>
<proteinExistence type="predicted"/>
<feature type="chain" id="PRO_5035280801" evidence="4">
    <location>
        <begin position="21"/>
        <end position="216"/>
    </location>
</feature>
<evidence type="ECO:0000256" key="2">
    <source>
        <dbReference type="ARBA" id="ARBA00022525"/>
    </source>
</evidence>
<dbReference type="GeneID" id="108704964"/>
<name>A0A8J0TY25_XENLA</name>
<dbReference type="GO" id="GO:0019834">
    <property type="term" value="F:phospholipase A2 inhibitor activity"/>
    <property type="evidence" value="ECO:0007669"/>
    <property type="project" value="UniProtKB-KW"/>
</dbReference>
<evidence type="ECO:0000313" key="5">
    <source>
        <dbReference type="Proteomes" id="UP000186698"/>
    </source>
</evidence>
<dbReference type="RefSeq" id="XP_018097205.1">
    <property type="nucleotide sequence ID" value="XM_018241716.2"/>
</dbReference>
<protein>
    <submittedName>
        <fullName evidence="6">Phospholipase A2 inhibitor and Ly6/PLAUR domain-containing protein</fullName>
    </submittedName>
</protein>
<dbReference type="Proteomes" id="UP000186698">
    <property type="component" value="Chromosome 7S"/>
</dbReference>
<dbReference type="InterPro" id="IPR050918">
    <property type="entry name" value="CNF-like_PLA2_Inhibitor"/>
</dbReference>
<gene>
    <name evidence="6" type="primary">LOC108704964</name>
</gene>
<evidence type="ECO:0000256" key="1">
    <source>
        <dbReference type="ARBA" id="ARBA00004613"/>
    </source>
</evidence>
<organism evidence="5 6">
    <name type="scientific">Xenopus laevis</name>
    <name type="common">African clawed frog</name>
    <dbReference type="NCBI Taxonomy" id="8355"/>
    <lineage>
        <taxon>Eukaryota</taxon>
        <taxon>Metazoa</taxon>
        <taxon>Chordata</taxon>
        <taxon>Craniata</taxon>
        <taxon>Vertebrata</taxon>
        <taxon>Euteleostomi</taxon>
        <taxon>Amphibia</taxon>
        <taxon>Batrachia</taxon>
        <taxon>Anura</taxon>
        <taxon>Pipoidea</taxon>
        <taxon>Pipidae</taxon>
        <taxon>Xenopodinae</taxon>
        <taxon>Xenopus</taxon>
        <taxon>Xenopus</taxon>
    </lineage>
</organism>
<keyword evidence="6" id="KW-0593">Phospholipase A2 inhibitor</keyword>
<dbReference type="OrthoDB" id="9904051at2759"/>
<keyword evidence="5" id="KW-1185">Reference proteome</keyword>
<dbReference type="InterPro" id="IPR018363">
    <property type="entry name" value="CD59_antigen_CS"/>
</dbReference>
<dbReference type="AlphaFoldDB" id="A0A8J0TY25"/>
<dbReference type="SUPFAM" id="SSF57302">
    <property type="entry name" value="Snake toxin-like"/>
    <property type="match status" value="2"/>
</dbReference>
<keyword evidence="3 4" id="KW-0732">Signal</keyword>
<dbReference type="Gene3D" id="2.10.60.10">
    <property type="entry name" value="CD59"/>
    <property type="match status" value="2"/>
</dbReference>
<keyword evidence="2" id="KW-0964">Secreted</keyword>
<comment type="subcellular location">
    <subcellularLocation>
        <location evidence="1">Secreted</location>
    </subcellularLocation>
</comment>
<dbReference type="PROSITE" id="PS00983">
    <property type="entry name" value="LY6_UPAR"/>
    <property type="match status" value="1"/>
</dbReference>
<dbReference type="PANTHER" id="PTHR20914:SF36">
    <property type="entry name" value="PHOSPHOLIPASE A2 INHIBITOR AND LY6_PLAUR DOMAIN-CONTAINING PROTEIN"/>
    <property type="match status" value="1"/>
</dbReference>
<dbReference type="PANTHER" id="PTHR20914">
    <property type="entry name" value="LY6/PLAUR DOMAIN-CONTAINING PROTEIN 8"/>
    <property type="match status" value="1"/>
</dbReference>
<dbReference type="GO" id="GO:0005576">
    <property type="term" value="C:extracellular region"/>
    <property type="evidence" value="ECO:0007669"/>
    <property type="project" value="UniProtKB-SubCell"/>
</dbReference>
<dbReference type="InterPro" id="IPR045860">
    <property type="entry name" value="Snake_toxin-like_sf"/>
</dbReference>
<feature type="signal peptide" evidence="4">
    <location>
        <begin position="1"/>
        <end position="20"/>
    </location>
</feature>
<evidence type="ECO:0000256" key="3">
    <source>
        <dbReference type="ARBA" id="ARBA00022729"/>
    </source>
</evidence>
<evidence type="ECO:0000256" key="4">
    <source>
        <dbReference type="SAM" id="SignalP"/>
    </source>
</evidence>
<evidence type="ECO:0000313" key="6">
    <source>
        <dbReference type="RefSeq" id="XP_018097205.1"/>
    </source>
</evidence>
<sequence length="216" mass="23573">MSSGAVLLLLLSAGLQSAFSLECYNCSFSVKDNCTTATTCVNGRNQCVLTITEGNIASGIVTPTKYFSYSCGMKDDCDKKFSMSVNNTMQRSHTFCCSEEKCRPTKTETPKVNTEKNNVQCSHCFESNAEKCKSTTMMQCTGDENKCFTYSYSIKNIAYAAQGCMQTSMCDSSNDVIIPGIPNYTKKSLECSRAPSVLPHVLGPVTYGLLLLKLIS</sequence>
<dbReference type="KEGG" id="xla:108704964"/>
<accession>A0A8J0TY25</accession>